<feature type="binding site" evidence="4">
    <location>
        <position position="240"/>
    </location>
    <ligand>
        <name>Zn(2+)</name>
        <dbReference type="ChEBI" id="CHEBI:29105"/>
        <label>1</label>
    </ligand>
</feature>
<feature type="binding site" evidence="4">
    <location>
        <position position="20"/>
    </location>
    <ligand>
        <name>Zn(2+)</name>
        <dbReference type="ChEBI" id="CHEBI:29105"/>
        <label>1</label>
    </ligand>
</feature>
<feature type="binding site" evidence="4">
    <location>
        <position position="154"/>
    </location>
    <ligand>
        <name>Zn(2+)</name>
        <dbReference type="ChEBI" id="CHEBI:29105"/>
        <label>2</label>
    </ligand>
</feature>
<keyword evidence="2" id="KW-0378">Hydrolase</keyword>
<dbReference type="InterPro" id="IPR032466">
    <property type="entry name" value="Metal_Hydrolase"/>
</dbReference>
<sequence length="283" mass="30595">MIRTVLGDVDRLGVTNSHDHLFFASKALPGQELDDVGAALVELQRFCRAGGRAVVQWTPYGLNRRLDALPDLSRRSGVSIVAATGFHQVQHYSADFVAESLPRLEELFVNDIRHHRAGLVKIAGGFHGLDAHAVRTMEAAAAAHHETGAPVSVHLELGTGALDVLDLLCGRLEMPPERVILGHLNRFPDVWAQRRAAEAGAWLALDGPSRANHATDWMMPTLLVDLADAGFAGQLLVGGDTTTAGARGMPGMAYLLKRLRPRLEAELAEQVFVVNPGRAFDAF</sequence>
<name>A0A3E0HLA4_9PSEU</name>
<evidence type="ECO:0000256" key="1">
    <source>
        <dbReference type="ARBA" id="ARBA00022723"/>
    </source>
</evidence>
<feature type="binding site" evidence="4">
    <location>
        <position position="18"/>
    </location>
    <ligand>
        <name>Zn(2+)</name>
        <dbReference type="ChEBI" id="CHEBI:29105"/>
        <label>1</label>
    </ligand>
</feature>
<accession>A0A3E0HLA4</accession>
<comment type="cofactor">
    <cofactor evidence="4">
        <name>a divalent metal cation</name>
        <dbReference type="ChEBI" id="CHEBI:60240"/>
    </cofactor>
    <text evidence="4">Binds 2 divalent metal cations per subunit.</text>
</comment>
<evidence type="ECO:0000256" key="4">
    <source>
        <dbReference type="PIRSR" id="PIRSR601559-51"/>
    </source>
</evidence>
<dbReference type="RefSeq" id="WP_211353110.1">
    <property type="nucleotide sequence ID" value="NZ_CP144375.1"/>
</dbReference>
<evidence type="ECO:0000313" key="7">
    <source>
        <dbReference type="Proteomes" id="UP000256269"/>
    </source>
</evidence>
<keyword evidence="7" id="KW-1185">Reference proteome</keyword>
<feature type="binding site" description="via carbamate group" evidence="4">
    <location>
        <position position="121"/>
    </location>
    <ligand>
        <name>Zn(2+)</name>
        <dbReference type="ChEBI" id="CHEBI:29105"/>
        <label>2</label>
    </ligand>
</feature>
<keyword evidence="1 4" id="KW-0479">Metal-binding</keyword>
<feature type="modified residue" description="N6-carboxylysine" evidence="3 5">
    <location>
        <position position="121"/>
    </location>
</feature>
<dbReference type="PANTHER" id="PTHR10819">
    <property type="entry name" value="PHOSPHOTRIESTERASE-RELATED"/>
    <property type="match status" value="1"/>
</dbReference>
<dbReference type="GO" id="GO:0016787">
    <property type="term" value="F:hydrolase activity"/>
    <property type="evidence" value="ECO:0007669"/>
    <property type="project" value="UniProtKB-KW"/>
</dbReference>
<comment type="similarity">
    <text evidence="5">Belongs to the metallo-dependent hydrolases superfamily. Phosphotriesterase family.</text>
</comment>
<gene>
    <name evidence="6" type="ORF">BCF44_106323</name>
</gene>
<dbReference type="PROSITE" id="PS51347">
    <property type="entry name" value="PHOSPHOTRIESTERASE_2"/>
    <property type="match status" value="1"/>
</dbReference>
<evidence type="ECO:0000313" key="6">
    <source>
        <dbReference type="EMBL" id="REH47158.1"/>
    </source>
</evidence>
<dbReference type="EMBL" id="QUNO01000006">
    <property type="protein sequence ID" value="REH47158.1"/>
    <property type="molecule type" value="Genomic_DNA"/>
</dbReference>
<proteinExistence type="inferred from homology"/>
<protein>
    <submittedName>
        <fullName evidence="6">Phosphotriesterase-related protein</fullName>
    </submittedName>
</protein>
<dbReference type="Gene3D" id="3.20.20.140">
    <property type="entry name" value="Metal-dependent hydrolases"/>
    <property type="match status" value="1"/>
</dbReference>
<evidence type="ECO:0000256" key="5">
    <source>
        <dbReference type="PROSITE-ProRule" id="PRU00679"/>
    </source>
</evidence>
<feature type="binding site" evidence="4">
    <location>
        <position position="183"/>
    </location>
    <ligand>
        <name>Zn(2+)</name>
        <dbReference type="ChEBI" id="CHEBI:29105"/>
        <label>2</label>
    </ligand>
</feature>
<dbReference type="GO" id="GO:0008270">
    <property type="term" value="F:zinc ion binding"/>
    <property type="evidence" value="ECO:0007669"/>
    <property type="project" value="InterPro"/>
</dbReference>
<reference evidence="6 7" key="1">
    <citation type="submission" date="2018-08" db="EMBL/GenBank/DDBJ databases">
        <title>Genomic Encyclopedia of Archaeal and Bacterial Type Strains, Phase II (KMG-II): from individual species to whole genera.</title>
        <authorList>
            <person name="Goeker M."/>
        </authorList>
    </citation>
    <scope>NUCLEOTIDE SEQUENCE [LARGE SCALE GENOMIC DNA]</scope>
    <source>
        <strain evidence="6 7">DSM 45791</strain>
    </source>
</reference>
<dbReference type="PIRSF" id="PIRSF016839">
    <property type="entry name" value="PhP"/>
    <property type="match status" value="1"/>
</dbReference>
<evidence type="ECO:0000256" key="2">
    <source>
        <dbReference type="ARBA" id="ARBA00022801"/>
    </source>
</evidence>
<dbReference type="Proteomes" id="UP000256269">
    <property type="component" value="Unassembled WGS sequence"/>
</dbReference>
<dbReference type="SUPFAM" id="SSF51556">
    <property type="entry name" value="Metallo-dependent hydrolases"/>
    <property type="match status" value="1"/>
</dbReference>
<feature type="binding site" description="via carbamate group" evidence="4">
    <location>
        <position position="121"/>
    </location>
    <ligand>
        <name>Zn(2+)</name>
        <dbReference type="ChEBI" id="CHEBI:29105"/>
        <label>1</label>
    </ligand>
</feature>
<evidence type="ECO:0000256" key="3">
    <source>
        <dbReference type="PIRSR" id="PIRSR601559-50"/>
    </source>
</evidence>
<dbReference type="PANTHER" id="PTHR10819:SF3">
    <property type="entry name" value="PHOSPHOTRIESTERASE-RELATED PROTEIN"/>
    <property type="match status" value="1"/>
</dbReference>
<organism evidence="6 7">
    <name type="scientific">Kutzneria buriramensis</name>
    <dbReference type="NCBI Taxonomy" id="1045776"/>
    <lineage>
        <taxon>Bacteria</taxon>
        <taxon>Bacillati</taxon>
        <taxon>Actinomycetota</taxon>
        <taxon>Actinomycetes</taxon>
        <taxon>Pseudonocardiales</taxon>
        <taxon>Pseudonocardiaceae</taxon>
        <taxon>Kutzneria</taxon>
    </lineage>
</organism>
<comment type="caution">
    <text evidence="6">The sequence shown here is derived from an EMBL/GenBank/DDBJ whole genome shotgun (WGS) entry which is preliminary data.</text>
</comment>
<dbReference type="InterPro" id="IPR001559">
    <property type="entry name" value="Phosphotriesterase"/>
</dbReference>
<dbReference type="AlphaFoldDB" id="A0A3E0HLA4"/>
<dbReference type="Pfam" id="PF02126">
    <property type="entry name" value="PTE"/>
    <property type="match status" value="1"/>
</dbReference>